<dbReference type="InterPro" id="IPR045851">
    <property type="entry name" value="AMP-bd_C_sf"/>
</dbReference>
<sequence>MNIGLATTRSARRYPDRLAAFDHERELLWRDLDARSNRLANVLHSGLQLDKGDRVALWAPNRLEVPEVLAGVAKAGLVYVGLNFRMSDTDFAHVFENAQPRVLIVAGEYRERAEHLISGQDIRLIDLDDASSSGYESLLADAASLAPATLHQVRPEDDFCIVYTSGTTGTPKGVWFDHGRVLQHATVAALEYEIDRETRYLTAIPHNSSVHITMAPCMTMGGAMGFFDSRRFDAEVYVREVARTAATHSYLVPTQLYRLLETAPGQDSLASMNTLGYGAAPMSPDKAALLVERFGPIFNQLYGMAEIASIGTMLRKDDHVTALDGRPELLRSVGQPSYAIDVRVVDPAGNDVDKGERGEVIFSAPYMMKGYYRDADRTARTLIDGWIHSGDVARVDDDGFIYIVDRIKDLIIRGGYNIAPAEIEAALHQHPDVLEVGVIGVPDEQWGESILAVVALKPGAASDATTMIDWCRNESSLSTVKLPGNIEFVPSLPKNAVGKIAKNELRRNYSAAADED</sequence>
<protein>
    <submittedName>
        <fullName evidence="5">AMP-binding protein</fullName>
    </submittedName>
</protein>
<dbReference type="Gene3D" id="3.30.300.30">
    <property type="match status" value="1"/>
</dbReference>
<comment type="caution">
    <text evidence="5">The sequence shown here is derived from an EMBL/GenBank/DDBJ whole genome shotgun (WGS) entry which is preliminary data.</text>
</comment>
<dbReference type="SUPFAM" id="SSF56801">
    <property type="entry name" value="Acetyl-CoA synthetase-like"/>
    <property type="match status" value="1"/>
</dbReference>
<comment type="similarity">
    <text evidence="1">Belongs to the ATP-dependent AMP-binding enzyme family.</text>
</comment>
<dbReference type="GO" id="GO:0016877">
    <property type="term" value="F:ligase activity, forming carbon-sulfur bonds"/>
    <property type="evidence" value="ECO:0007669"/>
    <property type="project" value="UniProtKB-ARBA"/>
</dbReference>
<dbReference type="Pfam" id="PF13193">
    <property type="entry name" value="AMP-binding_C"/>
    <property type="match status" value="1"/>
</dbReference>
<keyword evidence="6" id="KW-1185">Reference proteome</keyword>
<feature type="domain" description="AMP-binding enzyme C-terminal" evidence="4">
    <location>
        <begin position="422"/>
        <end position="499"/>
    </location>
</feature>
<evidence type="ECO:0000259" key="3">
    <source>
        <dbReference type="Pfam" id="PF00501"/>
    </source>
</evidence>
<evidence type="ECO:0000256" key="2">
    <source>
        <dbReference type="ARBA" id="ARBA00022598"/>
    </source>
</evidence>
<dbReference type="Proteomes" id="UP001359886">
    <property type="component" value="Unassembled WGS sequence"/>
</dbReference>
<dbReference type="PANTHER" id="PTHR43767:SF7">
    <property type="entry name" value="MEDIUM_LONG-CHAIN-FATTY-ACID--COA LIGASE FADD8"/>
    <property type="match status" value="1"/>
</dbReference>
<evidence type="ECO:0000313" key="6">
    <source>
        <dbReference type="Proteomes" id="UP001359886"/>
    </source>
</evidence>
<dbReference type="FunFam" id="3.30.300.30:FF:000008">
    <property type="entry name" value="2,3-dihydroxybenzoate-AMP ligase"/>
    <property type="match status" value="1"/>
</dbReference>
<accession>A0AAW9RAA3</accession>
<dbReference type="PROSITE" id="PS00455">
    <property type="entry name" value="AMP_BINDING"/>
    <property type="match status" value="1"/>
</dbReference>
<dbReference type="Gene3D" id="3.40.50.12780">
    <property type="entry name" value="N-terminal domain of ligase-like"/>
    <property type="match status" value="1"/>
</dbReference>
<dbReference type="InterPro" id="IPR025110">
    <property type="entry name" value="AMP-bd_C"/>
</dbReference>
<keyword evidence="2" id="KW-0436">Ligase</keyword>
<proteinExistence type="inferred from homology"/>
<dbReference type="PANTHER" id="PTHR43767">
    <property type="entry name" value="LONG-CHAIN-FATTY-ACID--COA LIGASE"/>
    <property type="match status" value="1"/>
</dbReference>
<name>A0AAW9RAA3_9GAMM</name>
<dbReference type="Pfam" id="PF00501">
    <property type="entry name" value="AMP-binding"/>
    <property type="match status" value="1"/>
</dbReference>
<gene>
    <name evidence="5" type="ORF">V3330_13210</name>
</gene>
<dbReference type="EMBL" id="JAZHOG010000008">
    <property type="protein sequence ID" value="MEJ8568585.1"/>
    <property type="molecule type" value="Genomic_DNA"/>
</dbReference>
<dbReference type="InterPro" id="IPR020845">
    <property type="entry name" value="AMP-binding_CS"/>
</dbReference>
<evidence type="ECO:0000313" key="5">
    <source>
        <dbReference type="EMBL" id="MEJ8568585.1"/>
    </source>
</evidence>
<dbReference type="AlphaFoldDB" id="A0AAW9RAA3"/>
<dbReference type="RefSeq" id="WP_354695905.1">
    <property type="nucleotide sequence ID" value="NZ_JAZHOG010000008.1"/>
</dbReference>
<organism evidence="5 6">
    <name type="scientific">Elongatibacter sediminis</name>
    <dbReference type="NCBI Taxonomy" id="3119006"/>
    <lineage>
        <taxon>Bacteria</taxon>
        <taxon>Pseudomonadati</taxon>
        <taxon>Pseudomonadota</taxon>
        <taxon>Gammaproteobacteria</taxon>
        <taxon>Chromatiales</taxon>
        <taxon>Wenzhouxiangellaceae</taxon>
        <taxon>Elongatibacter</taxon>
    </lineage>
</organism>
<dbReference type="InterPro" id="IPR042099">
    <property type="entry name" value="ANL_N_sf"/>
</dbReference>
<reference evidence="5 6" key="1">
    <citation type="submission" date="2024-02" db="EMBL/GenBank/DDBJ databases">
        <title>A novel Wenzhouxiangellaceae bacterium, isolated from coastal sediments.</title>
        <authorList>
            <person name="Du Z.-J."/>
            <person name="Ye Y.-Q."/>
            <person name="Zhang X.-Y."/>
        </authorList>
    </citation>
    <scope>NUCLEOTIDE SEQUENCE [LARGE SCALE GENOMIC DNA]</scope>
    <source>
        <strain evidence="5 6">CH-27</strain>
    </source>
</reference>
<evidence type="ECO:0000259" key="4">
    <source>
        <dbReference type="Pfam" id="PF13193"/>
    </source>
</evidence>
<dbReference type="InterPro" id="IPR000873">
    <property type="entry name" value="AMP-dep_synth/lig_dom"/>
</dbReference>
<evidence type="ECO:0000256" key="1">
    <source>
        <dbReference type="ARBA" id="ARBA00006432"/>
    </source>
</evidence>
<dbReference type="InterPro" id="IPR050237">
    <property type="entry name" value="ATP-dep_AMP-bd_enzyme"/>
</dbReference>
<feature type="domain" description="AMP-dependent synthetase/ligase" evidence="3">
    <location>
        <begin position="9"/>
        <end position="372"/>
    </location>
</feature>